<dbReference type="Proteomes" id="UP001597110">
    <property type="component" value="Unassembled WGS sequence"/>
</dbReference>
<sequence>MAIERRGARAAAVLLALLAWTALLLQLRLTLDATLARGGTTGEALVLYTGFFTILTNLFVALCASAQAWVPRSRLAGASLRGCATTAIVLVGLGYHLLLREIWDPQGWQRVADNLLHYAVPIAALAHWLWFRPREPLPVRAPLMWSLYPLAYFAYALVRGEWLALYPYPFIDVATLGYPRVLANATVLLLAYLATGALLRWQASRR</sequence>
<feature type="transmembrane region" description="Helical" evidence="1">
    <location>
        <begin position="82"/>
        <end position="103"/>
    </location>
</feature>
<dbReference type="NCBIfam" id="NF038065">
    <property type="entry name" value="Pr6Pr"/>
    <property type="match status" value="1"/>
</dbReference>
<keyword evidence="1" id="KW-0812">Transmembrane</keyword>
<protein>
    <submittedName>
        <fullName evidence="2">Pr6Pr family membrane protein</fullName>
    </submittedName>
</protein>
<dbReference type="EMBL" id="JBHTIF010000001">
    <property type="protein sequence ID" value="MFD0725297.1"/>
    <property type="molecule type" value="Genomic_DNA"/>
</dbReference>
<feature type="transmembrane region" description="Helical" evidence="1">
    <location>
        <begin position="182"/>
        <end position="201"/>
    </location>
</feature>
<feature type="transmembrane region" description="Helical" evidence="1">
    <location>
        <begin position="115"/>
        <end position="131"/>
    </location>
</feature>
<keyword evidence="1" id="KW-1133">Transmembrane helix</keyword>
<proteinExistence type="predicted"/>
<dbReference type="RefSeq" id="WP_386822907.1">
    <property type="nucleotide sequence ID" value="NZ_JBHTIF010000001.1"/>
</dbReference>
<keyword evidence="3" id="KW-1185">Reference proteome</keyword>
<dbReference type="InterPro" id="IPR049713">
    <property type="entry name" value="Pr6Pr-like"/>
</dbReference>
<accession>A0ABW2Y9S5</accession>
<feature type="transmembrane region" description="Helical" evidence="1">
    <location>
        <begin position="46"/>
        <end position="70"/>
    </location>
</feature>
<gene>
    <name evidence="2" type="ORF">ACFQ0E_06735</name>
</gene>
<evidence type="ECO:0000256" key="1">
    <source>
        <dbReference type="SAM" id="Phobius"/>
    </source>
</evidence>
<feature type="transmembrane region" description="Helical" evidence="1">
    <location>
        <begin position="143"/>
        <end position="162"/>
    </location>
</feature>
<evidence type="ECO:0000313" key="2">
    <source>
        <dbReference type="EMBL" id="MFD0725297.1"/>
    </source>
</evidence>
<comment type="caution">
    <text evidence="2">The sequence shown here is derived from an EMBL/GenBank/DDBJ whole genome shotgun (WGS) entry which is preliminary data.</text>
</comment>
<name>A0ABW2Y9S5_9GAMM</name>
<evidence type="ECO:0000313" key="3">
    <source>
        <dbReference type="Proteomes" id="UP001597110"/>
    </source>
</evidence>
<keyword evidence="1" id="KW-0472">Membrane</keyword>
<organism evidence="2 3">
    <name type="scientific">Lysobacter brunescens</name>
    <dbReference type="NCBI Taxonomy" id="262323"/>
    <lineage>
        <taxon>Bacteria</taxon>
        <taxon>Pseudomonadati</taxon>
        <taxon>Pseudomonadota</taxon>
        <taxon>Gammaproteobacteria</taxon>
        <taxon>Lysobacterales</taxon>
        <taxon>Lysobacteraceae</taxon>
        <taxon>Lysobacter</taxon>
    </lineage>
</organism>
<reference evidence="3" key="1">
    <citation type="journal article" date="2019" name="Int. J. Syst. Evol. Microbiol.">
        <title>The Global Catalogue of Microorganisms (GCM) 10K type strain sequencing project: providing services to taxonomists for standard genome sequencing and annotation.</title>
        <authorList>
            <consortium name="The Broad Institute Genomics Platform"/>
            <consortium name="The Broad Institute Genome Sequencing Center for Infectious Disease"/>
            <person name="Wu L."/>
            <person name="Ma J."/>
        </authorList>
    </citation>
    <scope>NUCLEOTIDE SEQUENCE [LARGE SCALE GENOMIC DNA]</scope>
    <source>
        <strain evidence="3">CCUG 55585</strain>
    </source>
</reference>